<dbReference type="PANTHER" id="PTHR10075">
    <property type="entry name" value="BASIGIN RELATED"/>
    <property type="match status" value="1"/>
</dbReference>
<proteinExistence type="predicted"/>
<dbReference type="Gene3D" id="2.60.40.10">
    <property type="entry name" value="Immunoglobulins"/>
    <property type="match status" value="2"/>
</dbReference>
<keyword evidence="4" id="KW-0812">Transmembrane</keyword>
<accession>A0A1S0UJL6</accession>
<feature type="domain" description="Ig-like" evidence="5">
    <location>
        <begin position="110"/>
        <end position="198"/>
    </location>
</feature>
<protein>
    <submittedName>
        <fullName evidence="8">Ig-like domain-containing protein</fullName>
    </submittedName>
</protein>
<evidence type="ECO:0000259" key="5">
    <source>
        <dbReference type="PROSITE" id="PS50835"/>
    </source>
</evidence>
<dbReference type="GeneID" id="9948386"/>
<accession>A0A1I7VX61</accession>
<dbReference type="InterPro" id="IPR003599">
    <property type="entry name" value="Ig_sub"/>
</dbReference>
<dbReference type="OMA" id="TTALMCE"/>
<dbReference type="PROSITE" id="PS50835">
    <property type="entry name" value="IG_LIKE"/>
    <property type="match status" value="2"/>
</dbReference>
<dbReference type="Proteomes" id="UP000095285">
    <property type="component" value="Unassembled WGS sequence"/>
</dbReference>
<evidence type="ECO:0000313" key="8">
    <source>
        <dbReference type="WBParaSite" id="EN70_7200"/>
    </source>
</evidence>
<feature type="domain" description="Ig-like" evidence="5">
    <location>
        <begin position="6"/>
        <end position="99"/>
    </location>
</feature>
<keyword evidence="3" id="KW-0393">Immunoglobulin domain</keyword>
<dbReference type="SMART" id="SM00409">
    <property type="entry name" value="IG"/>
    <property type="match status" value="2"/>
</dbReference>
<dbReference type="SUPFAM" id="SSF48726">
    <property type="entry name" value="Immunoglobulin"/>
    <property type="match status" value="1"/>
</dbReference>
<dbReference type="KEGG" id="loa:LOAG_17324"/>
<keyword evidence="4" id="KW-1133">Transmembrane helix</keyword>
<dbReference type="CDD" id="cd00096">
    <property type="entry name" value="Ig"/>
    <property type="match status" value="1"/>
</dbReference>
<dbReference type="AlphaFoldDB" id="A0A1I7VX61"/>
<dbReference type="GO" id="GO:0030424">
    <property type="term" value="C:axon"/>
    <property type="evidence" value="ECO:0007669"/>
    <property type="project" value="TreeGrafter"/>
</dbReference>
<name>A0A1I7VX61_LOALO</name>
<dbReference type="GO" id="GO:0070593">
    <property type="term" value="P:dendrite self-avoidance"/>
    <property type="evidence" value="ECO:0007669"/>
    <property type="project" value="TreeGrafter"/>
</dbReference>
<dbReference type="SMART" id="SM00408">
    <property type="entry name" value="IGc2"/>
    <property type="match status" value="2"/>
</dbReference>
<dbReference type="GO" id="GO:0005886">
    <property type="term" value="C:plasma membrane"/>
    <property type="evidence" value="ECO:0007669"/>
    <property type="project" value="TreeGrafter"/>
</dbReference>
<keyword evidence="1" id="KW-0677">Repeat</keyword>
<evidence type="ECO:0000313" key="6">
    <source>
        <dbReference type="EMBL" id="EJD75558.1"/>
    </source>
</evidence>
<dbReference type="GO" id="GO:0007411">
    <property type="term" value="P:axon guidance"/>
    <property type="evidence" value="ECO:0007669"/>
    <property type="project" value="TreeGrafter"/>
</dbReference>
<dbReference type="FunCoup" id="A0A1I7VX61">
    <property type="interactions" value="79"/>
</dbReference>
<reference evidence="8" key="2">
    <citation type="submission" date="2016-11" db="UniProtKB">
        <authorList>
            <consortium name="WormBaseParasite"/>
        </authorList>
    </citation>
    <scope>IDENTIFICATION</scope>
</reference>
<dbReference type="GO" id="GO:0007156">
    <property type="term" value="P:homophilic cell adhesion via plasma membrane adhesion molecules"/>
    <property type="evidence" value="ECO:0007669"/>
    <property type="project" value="TreeGrafter"/>
</dbReference>
<dbReference type="InterPro" id="IPR003598">
    <property type="entry name" value="Ig_sub2"/>
</dbReference>
<evidence type="ECO:0000256" key="4">
    <source>
        <dbReference type="SAM" id="Phobius"/>
    </source>
</evidence>
<dbReference type="OrthoDB" id="10010359at2759"/>
<dbReference type="PANTHER" id="PTHR10075:SF101">
    <property type="entry name" value="ZWEI IG DOMAIN PROTEIN ZIG-3"/>
    <property type="match status" value="1"/>
</dbReference>
<dbReference type="InterPro" id="IPR013783">
    <property type="entry name" value="Ig-like_fold"/>
</dbReference>
<dbReference type="EMBL" id="JH712126">
    <property type="protein sequence ID" value="EJD75558.1"/>
    <property type="molecule type" value="Genomic_DNA"/>
</dbReference>
<gene>
    <name evidence="6 8" type="ORF">LOAG_17324</name>
</gene>
<dbReference type="Pfam" id="PF13927">
    <property type="entry name" value="Ig_3"/>
    <property type="match status" value="1"/>
</dbReference>
<sequence length="300" mass="33835">MKKMKPKVVNEMLIPRYSTTALMCEPVFTGTSSQAQWYHNGIIVANVSSTSNAVLHDCTYYTEQAIPDVGFLIITNISLEDEGDYWCRRIDNRQEGEVARIVVAYVEPFPSNSRPIFHPALAHFGQHVTADCPRTKAIPPPTYDWFLNGEAVDLSTKRIVQNSNGSLQIQQFLRQDTGIYECVARNFAGRTSAKTYMDAIPLVSSDIFDDTVFTSACQSISRSRLLWFLIGCLATSGAMLSYLVCAVLLARSSYRRRTSFYPSPYFQIRPNFALRFRKVVAPVADVHHYVHTNVPNQRAV</sequence>
<evidence type="ECO:0000256" key="1">
    <source>
        <dbReference type="ARBA" id="ARBA00022737"/>
    </source>
</evidence>
<keyword evidence="2" id="KW-1015">Disulfide bond</keyword>
<feature type="transmembrane region" description="Helical" evidence="4">
    <location>
        <begin position="225"/>
        <end position="250"/>
    </location>
</feature>
<reference evidence="6 7" key="1">
    <citation type="submission" date="2012-04" db="EMBL/GenBank/DDBJ databases">
        <title>The Genome Sequence of Loa loa.</title>
        <authorList>
            <consortium name="The Broad Institute Genome Sequencing Platform"/>
            <consortium name="Broad Institute Genome Sequencing Center for Infectious Disease"/>
            <person name="Nutman T.B."/>
            <person name="Fink D.L."/>
            <person name="Russ C."/>
            <person name="Young S."/>
            <person name="Zeng Q."/>
            <person name="Gargeya S."/>
            <person name="Alvarado L."/>
            <person name="Berlin A."/>
            <person name="Chapman S.B."/>
            <person name="Chen Z."/>
            <person name="Freedman E."/>
            <person name="Gellesch M."/>
            <person name="Goldberg J."/>
            <person name="Griggs A."/>
            <person name="Gujja S."/>
            <person name="Heilman E.R."/>
            <person name="Heiman D."/>
            <person name="Howarth C."/>
            <person name="Mehta T."/>
            <person name="Neiman D."/>
            <person name="Pearson M."/>
            <person name="Roberts A."/>
            <person name="Saif S."/>
            <person name="Shea T."/>
            <person name="Shenoy N."/>
            <person name="Sisk P."/>
            <person name="Stolte C."/>
            <person name="Sykes S."/>
            <person name="White J."/>
            <person name="Yandava C."/>
            <person name="Haas B."/>
            <person name="Henn M.R."/>
            <person name="Nusbaum C."/>
            <person name="Birren B."/>
        </authorList>
    </citation>
    <scope>NUCLEOTIDE SEQUENCE [LARGE SCALE GENOMIC DNA]</scope>
</reference>
<organism evidence="7 8">
    <name type="scientific">Loa loa</name>
    <name type="common">Eye worm</name>
    <name type="synonym">Filaria loa</name>
    <dbReference type="NCBI Taxonomy" id="7209"/>
    <lineage>
        <taxon>Eukaryota</taxon>
        <taxon>Metazoa</taxon>
        <taxon>Ecdysozoa</taxon>
        <taxon>Nematoda</taxon>
        <taxon>Chromadorea</taxon>
        <taxon>Rhabditida</taxon>
        <taxon>Spirurina</taxon>
        <taxon>Spiruromorpha</taxon>
        <taxon>Filarioidea</taxon>
        <taxon>Onchocercidae</taxon>
        <taxon>Loa</taxon>
    </lineage>
</organism>
<dbReference type="eggNOG" id="KOG3510">
    <property type="taxonomic scope" value="Eukaryota"/>
</dbReference>
<evidence type="ECO:0000256" key="3">
    <source>
        <dbReference type="ARBA" id="ARBA00023319"/>
    </source>
</evidence>
<keyword evidence="7" id="KW-1185">Reference proteome</keyword>
<dbReference type="GO" id="GO:0098632">
    <property type="term" value="F:cell-cell adhesion mediator activity"/>
    <property type="evidence" value="ECO:0007669"/>
    <property type="project" value="TreeGrafter"/>
</dbReference>
<dbReference type="WBParaSite" id="EN70_7200">
    <property type="protein sequence ID" value="EN70_7200"/>
    <property type="gene ID" value="EN70_7200"/>
</dbReference>
<dbReference type="RefSeq" id="XP_020306415.1">
    <property type="nucleotide sequence ID" value="XM_020449981.1"/>
</dbReference>
<evidence type="ECO:0000313" key="7">
    <source>
        <dbReference type="Proteomes" id="UP000095285"/>
    </source>
</evidence>
<keyword evidence="4" id="KW-0472">Membrane</keyword>
<dbReference type="InterPro" id="IPR007110">
    <property type="entry name" value="Ig-like_dom"/>
</dbReference>
<dbReference type="FunFam" id="2.60.40.10:FF:000032">
    <property type="entry name" value="palladin isoform X1"/>
    <property type="match status" value="1"/>
</dbReference>
<dbReference type="InterPro" id="IPR036179">
    <property type="entry name" value="Ig-like_dom_sf"/>
</dbReference>
<evidence type="ECO:0000256" key="2">
    <source>
        <dbReference type="ARBA" id="ARBA00023157"/>
    </source>
</evidence>
<dbReference type="STRING" id="7209.A0A1I7VX61"/>
<dbReference type="CTD" id="9948386"/>